<evidence type="ECO:0000313" key="2">
    <source>
        <dbReference type="Proteomes" id="UP000278351"/>
    </source>
</evidence>
<sequence length="247" mass="28504">MINSETEKGFLRELNMHNRQVLFLLYLLLYDRMYDENIRSEIDEPTAELLTLNAFCAVLALKPNVSIANIEQAVRTSCSGERVAYLELLHRAQIKPVRSFRKLREQKEIPVDGPVDDFLALFSDVRSFLLSRLHEGGDIKDIAKKIAGFVTIHQITEMRHRLSDHLKKVPHEDLQIFLKSYIAAVPIVTQVDAGNVTMEEIFSKRAVVYMELRDAMSVEHFSFYLLCFRLHYSGYNHQSAIGDDFLL</sequence>
<evidence type="ECO:0000313" key="1">
    <source>
        <dbReference type="EMBL" id="RPE13162.1"/>
    </source>
</evidence>
<dbReference type="EMBL" id="RPDH01000001">
    <property type="protein sequence ID" value="RPE13162.1"/>
    <property type="molecule type" value="Genomic_DNA"/>
</dbReference>
<keyword evidence="2" id="KW-1185">Reference proteome</keyword>
<name>A0A3N4PWS5_9BACT</name>
<comment type="caution">
    <text evidence="1">The sequence shown here is derived from an EMBL/GenBank/DDBJ whole genome shotgun (WGS) entry which is preliminary data.</text>
</comment>
<dbReference type="AlphaFoldDB" id="A0A3N4PWS5"/>
<gene>
    <name evidence="1" type="ORF">EGT74_06425</name>
</gene>
<dbReference type="Proteomes" id="UP000278351">
    <property type="component" value="Unassembled WGS sequence"/>
</dbReference>
<organism evidence="1 2">
    <name type="scientific">Chitinophaga lutea</name>
    <dbReference type="NCBI Taxonomy" id="2488634"/>
    <lineage>
        <taxon>Bacteria</taxon>
        <taxon>Pseudomonadati</taxon>
        <taxon>Bacteroidota</taxon>
        <taxon>Chitinophagia</taxon>
        <taxon>Chitinophagales</taxon>
        <taxon>Chitinophagaceae</taxon>
        <taxon>Chitinophaga</taxon>
    </lineage>
</organism>
<proteinExistence type="predicted"/>
<accession>A0A3N4PWS5</accession>
<protein>
    <submittedName>
        <fullName evidence="1">Uncharacterized protein</fullName>
    </submittedName>
</protein>
<reference evidence="1 2" key="1">
    <citation type="submission" date="2018-11" db="EMBL/GenBank/DDBJ databases">
        <title>Chitinophaga lutea sp.nov., isolate from arsenic contaminated soil.</title>
        <authorList>
            <person name="Zong Y."/>
        </authorList>
    </citation>
    <scope>NUCLEOTIDE SEQUENCE [LARGE SCALE GENOMIC DNA]</scope>
    <source>
        <strain evidence="1 2">ZY74</strain>
    </source>
</reference>